<dbReference type="PROSITE" id="PS00137">
    <property type="entry name" value="SUBTILASE_HIS"/>
    <property type="match status" value="1"/>
</dbReference>
<gene>
    <name evidence="14" type="ORF">ACFOU2_24530</name>
</gene>
<protein>
    <submittedName>
        <fullName evidence="14">S8 family serine peptidase</fullName>
    </submittedName>
</protein>
<proteinExistence type="inferred from homology"/>
<feature type="domain" description="SLH" evidence="13">
    <location>
        <begin position="647"/>
        <end position="706"/>
    </location>
</feature>
<evidence type="ECO:0000256" key="8">
    <source>
        <dbReference type="ARBA" id="ARBA00022825"/>
    </source>
</evidence>
<dbReference type="PROSITE" id="PS51892">
    <property type="entry name" value="SUBTILASE"/>
    <property type="match status" value="1"/>
</dbReference>
<name>A0ABV8B893_9BACI</name>
<keyword evidence="7 10" id="KW-0378">Hydrolase</keyword>
<evidence type="ECO:0000256" key="7">
    <source>
        <dbReference type="ARBA" id="ARBA00022801"/>
    </source>
</evidence>
<dbReference type="InterPro" id="IPR015500">
    <property type="entry name" value="Peptidase_S8_subtilisin-rel"/>
</dbReference>
<dbReference type="RefSeq" id="WP_377918907.1">
    <property type="nucleotide sequence ID" value="NZ_JBHRZT010000073.1"/>
</dbReference>
<dbReference type="Gene3D" id="3.40.50.200">
    <property type="entry name" value="Peptidase S8/S53 domain"/>
    <property type="match status" value="1"/>
</dbReference>
<feature type="domain" description="SLH" evidence="13">
    <location>
        <begin position="707"/>
        <end position="759"/>
    </location>
</feature>
<dbReference type="PANTHER" id="PTHR43806">
    <property type="entry name" value="PEPTIDASE S8"/>
    <property type="match status" value="1"/>
</dbReference>
<dbReference type="InterPro" id="IPR050131">
    <property type="entry name" value="Peptidase_S8_subtilisin-like"/>
</dbReference>
<dbReference type="Pfam" id="PF00395">
    <property type="entry name" value="SLH"/>
    <property type="match status" value="3"/>
</dbReference>
<dbReference type="PROSITE" id="PS00138">
    <property type="entry name" value="SUBTILASE_SER"/>
    <property type="match status" value="1"/>
</dbReference>
<comment type="caution">
    <text evidence="14">The sequence shown here is derived from an EMBL/GenBank/DDBJ whole genome shotgun (WGS) entry which is preliminary data.</text>
</comment>
<feature type="signal peptide" evidence="12">
    <location>
        <begin position="1"/>
        <end position="24"/>
    </location>
</feature>
<evidence type="ECO:0000313" key="14">
    <source>
        <dbReference type="EMBL" id="MFC3886487.1"/>
    </source>
</evidence>
<feature type="active site" description="Charge relay system" evidence="10">
    <location>
        <position position="273"/>
    </location>
</feature>
<dbReference type="EMBL" id="JBHRZT010000073">
    <property type="protein sequence ID" value="MFC3886487.1"/>
    <property type="molecule type" value="Genomic_DNA"/>
</dbReference>
<dbReference type="PRINTS" id="PR00723">
    <property type="entry name" value="SUBTILISIN"/>
</dbReference>
<evidence type="ECO:0000256" key="9">
    <source>
        <dbReference type="ARBA" id="ARBA00022837"/>
    </source>
</evidence>
<dbReference type="InterPro" id="IPR022398">
    <property type="entry name" value="Peptidase_S8_His-AS"/>
</dbReference>
<keyword evidence="8 10" id="KW-0720">Serine protease</keyword>
<dbReference type="Pfam" id="PF00082">
    <property type="entry name" value="Peptidase_S8"/>
    <property type="match status" value="1"/>
</dbReference>
<keyword evidence="6 12" id="KW-0732">Signal</keyword>
<evidence type="ECO:0000256" key="2">
    <source>
        <dbReference type="ARBA" id="ARBA00004613"/>
    </source>
</evidence>
<evidence type="ECO:0000313" key="15">
    <source>
        <dbReference type="Proteomes" id="UP001595752"/>
    </source>
</evidence>
<keyword evidence="15" id="KW-1185">Reference proteome</keyword>
<dbReference type="InterPro" id="IPR000209">
    <property type="entry name" value="Peptidase_S8/S53_dom"/>
</dbReference>
<dbReference type="PROSITE" id="PS51272">
    <property type="entry name" value="SLH"/>
    <property type="match status" value="3"/>
</dbReference>
<keyword evidence="4" id="KW-0964">Secreted</keyword>
<evidence type="ECO:0000256" key="3">
    <source>
        <dbReference type="ARBA" id="ARBA00011073"/>
    </source>
</evidence>
<evidence type="ECO:0000256" key="12">
    <source>
        <dbReference type="SAM" id="SignalP"/>
    </source>
</evidence>
<reference evidence="15" key="1">
    <citation type="journal article" date="2019" name="Int. J. Syst. Evol. Microbiol.">
        <title>The Global Catalogue of Microorganisms (GCM) 10K type strain sequencing project: providing services to taxonomists for standard genome sequencing and annotation.</title>
        <authorList>
            <consortium name="The Broad Institute Genomics Platform"/>
            <consortium name="The Broad Institute Genome Sequencing Center for Infectious Disease"/>
            <person name="Wu L."/>
            <person name="Ma J."/>
        </authorList>
    </citation>
    <scope>NUCLEOTIDE SEQUENCE [LARGE SCALE GENOMIC DNA]</scope>
    <source>
        <strain evidence="15">CCUG 61889</strain>
    </source>
</reference>
<evidence type="ECO:0000259" key="13">
    <source>
        <dbReference type="PROSITE" id="PS51272"/>
    </source>
</evidence>
<dbReference type="Proteomes" id="UP001595752">
    <property type="component" value="Unassembled WGS sequence"/>
</dbReference>
<evidence type="ECO:0000256" key="6">
    <source>
        <dbReference type="ARBA" id="ARBA00022729"/>
    </source>
</evidence>
<dbReference type="InterPro" id="IPR023828">
    <property type="entry name" value="Peptidase_S8_Ser-AS"/>
</dbReference>
<evidence type="ECO:0000256" key="10">
    <source>
        <dbReference type="PROSITE-ProRule" id="PRU01240"/>
    </source>
</evidence>
<feature type="active site" description="Charge relay system" evidence="10">
    <location>
        <position position="430"/>
    </location>
</feature>
<dbReference type="InterPro" id="IPR036852">
    <property type="entry name" value="Peptidase_S8/S53_dom_sf"/>
</dbReference>
<feature type="chain" id="PRO_5046712960" evidence="12">
    <location>
        <begin position="25"/>
        <end position="759"/>
    </location>
</feature>
<dbReference type="SUPFAM" id="SSF52743">
    <property type="entry name" value="Subtilisin-like"/>
    <property type="match status" value="1"/>
</dbReference>
<dbReference type="InterPro" id="IPR001119">
    <property type="entry name" value="SLH_dom"/>
</dbReference>
<feature type="domain" description="SLH" evidence="13">
    <location>
        <begin position="583"/>
        <end position="646"/>
    </location>
</feature>
<sequence length="759" mass="84321">MSKTYFFLFLILFFISAMPLTAKAAGEQEWIIHLKNDKEVKMIPSSSLKILEQEKHEWKVTATAEDINRLKAFPAIRFIEPNKQKQASSVFSYDDPLLFKQWGLEKIHAMSALSSYKEKPRNLLKGLKMTDEQTGQTILYEGQALPADEWNIDVQNMPLSRISVTLNHFEGPWTIKIFDEHGKLLGENEGAFLTIDVLLPKKQAFRTLRVQILGTEDWKSQPSFRKIYGTYASRVAVIDSGISSHEDFCENVLMSLGHDYAESLPYAEDTFGHGTFVTGVLAACGNNEKGITGVIGNAPVDIIPLKVLDRSGNGDDFDISQAILDAMKMDVDVVNMSLAGKGETLMLREAVMKALQHGMTVVAAAGNQQTDTSTIYPASYPGVLTVTGITDQSVPIPIANYGWDVDISAPGVNIVSTFKENSYETMRGTSLAVPYVSGAAALLKAEHPDLDAVSVYHMLVRSARDIKEPGADIYTGYGLLQIEEARMLARKQPNVMEWLTLKNGQPLVQPASHLIGFSTSLLHKQAWLFVNDTLQKSWPITANVMTVSLPSIKGQASVQTVVTDSNQRLLAERQIQIQGEKQEEKSFKDVPSSFWAHNEIQQAAELSIINGYGDGTFHPNESVSRRHAMMMLNRFFQWPIPSQLEPPFEDVPVTTPGFLSVSSAYEQGIMKGYDTIFKPNNPLTRAQMALILAKSLKLDAPIKQAHPFEDIPSSHYAYKEIQQLTELGVVTKASRFRPNGTVTRAQLCAMIMRVRAIQS</sequence>
<dbReference type="PANTHER" id="PTHR43806:SF11">
    <property type="entry name" value="CEREVISIN-RELATED"/>
    <property type="match status" value="1"/>
</dbReference>
<keyword evidence="9" id="KW-0106">Calcium</keyword>
<evidence type="ECO:0000256" key="4">
    <source>
        <dbReference type="ARBA" id="ARBA00022525"/>
    </source>
</evidence>
<comment type="similarity">
    <text evidence="3 10 11">Belongs to the peptidase S8 family.</text>
</comment>
<comment type="subcellular location">
    <subcellularLocation>
        <location evidence="2">Secreted</location>
    </subcellularLocation>
</comment>
<dbReference type="PROSITE" id="PS00136">
    <property type="entry name" value="SUBTILASE_ASP"/>
    <property type="match status" value="1"/>
</dbReference>
<comment type="cofactor">
    <cofactor evidence="1">
        <name>Ca(2+)</name>
        <dbReference type="ChEBI" id="CHEBI:29108"/>
    </cofactor>
</comment>
<evidence type="ECO:0000256" key="11">
    <source>
        <dbReference type="RuleBase" id="RU003355"/>
    </source>
</evidence>
<organism evidence="14 15">
    <name type="scientific">Bacillus songklensis</name>
    <dbReference type="NCBI Taxonomy" id="1069116"/>
    <lineage>
        <taxon>Bacteria</taxon>
        <taxon>Bacillati</taxon>
        <taxon>Bacillota</taxon>
        <taxon>Bacilli</taxon>
        <taxon>Bacillales</taxon>
        <taxon>Bacillaceae</taxon>
        <taxon>Bacillus</taxon>
    </lineage>
</organism>
<keyword evidence="5 10" id="KW-0645">Protease</keyword>
<accession>A0ABV8B893</accession>
<dbReference type="InterPro" id="IPR023827">
    <property type="entry name" value="Peptidase_S8_Asp-AS"/>
</dbReference>
<feature type="active site" description="Charge relay system" evidence="10">
    <location>
        <position position="239"/>
    </location>
</feature>
<evidence type="ECO:0000256" key="1">
    <source>
        <dbReference type="ARBA" id="ARBA00001913"/>
    </source>
</evidence>
<evidence type="ECO:0000256" key="5">
    <source>
        <dbReference type="ARBA" id="ARBA00022670"/>
    </source>
</evidence>